<feature type="domain" description="TOG" evidence="2">
    <location>
        <begin position="292"/>
        <end position="530"/>
    </location>
</feature>
<organism evidence="3 4">
    <name type="scientific">Strongylocentrotus purpuratus</name>
    <name type="common">Purple sea urchin</name>
    <dbReference type="NCBI Taxonomy" id="7668"/>
    <lineage>
        <taxon>Eukaryota</taxon>
        <taxon>Metazoa</taxon>
        <taxon>Echinodermata</taxon>
        <taxon>Eleutherozoa</taxon>
        <taxon>Echinozoa</taxon>
        <taxon>Echinoidea</taxon>
        <taxon>Euechinoidea</taxon>
        <taxon>Echinacea</taxon>
        <taxon>Camarodonta</taxon>
        <taxon>Echinidea</taxon>
        <taxon>Strongylocentrotidae</taxon>
        <taxon>Strongylocentrotus</taxon>
    </lineage>
</organism>
<feature type="region of interest" description="Disordered" evidence="1">
    <location>
        <begin position="19"/>
        <end position="41"/>
    </location>
</feature>
<dbReference type="KEGG" id="spu:580217"/>
<keyword evidence="4" id="KW-1185">Reference proteome</keyword>
<dbReference type="Proteomes" id="UP000007110">
    <property type="component" value="Unassembled WGS sequence"/>
</dbReference>
<feature type="region of interest" description="Disordered" evidence="1">
    <location>
        <begin position="576"/>
        <end position="752"/>
    </location>
</feature>
<feature type="compositionally biased region" description="Polar residues" evidence="1">
    <location>
        <begin position="266"/>
        <end position="280"/>
    </location>
</feature>
<dbReference type="GO" id="GO:0008017">
    <property type="term" value="F:microtubule binding"/>
    <property type="evidence" value="ECO:0000318"/>
    <property type="project" value="GO_Central"/>
</dbReference>
<dbReference type="GO" id="GO:0005929">
    <property type="term" value="C:cilium"/>
    <property type="evidence" value="ECO:0000318"/>
    <property type="project" value="GO_Central"/>
</dbReference>
<feature type="compositionally biased region" description="Basic residues" evidence="1">
    <location>
        <begin position="785"/>
        <end position="801"/>
    </location>
</feature>
<evidence type="ECO:0000313" key="3">
    <source>
        <dbReference type="EnsemblMetazoa" id="XP_030855535"/>
    </source>
</evidence>
<dbReference type="Pfam" id="PF21040">
    <property type="entry name" value="CEP104-like_TOG"/>
    <property type="match status" value="1"/>
</dbReference>
<reference evidence="4" key="1">
    <citation type="submission" date="2015-02" db="EMBL/GenBank/DDBJ databases">
        <title>Genome sequencing for Strongylocentrotus purpuratus.</title>
        <authorList>
            <person name="Murali S."/>
            <person name="Liu Y."/>
            <person name="Vee V."/>
            <person name="English A."/>
            <person name="Wang M."/>
            <person name="Skinner E."/>
            <person name="Han Y."/>
            <person name="Muzny D.M."/>
            <person name="Worley K.C."/>
            <person name="Gibbs R.A."/>
        </authorList>
    </citation>
    <scope>NUCLEOTIDE SEQUENCE</scope>
</reference>
<feature type="compositionally biased region" description="Polar residues" evidence="1">
    <location>
        <begin position="1695"/>
        <end position="1718"/>
    </location>
</feature>
<dbReference type="RefSeq" id="XP_030855535.1">
    <property type="nucleotide sequence ID" value="XM_030999675.1"/>
</dbReference>
<feature type="compositionally biased region" description="Basic and acidic residues" evidence="1">
    <location>
        <begin position="833"/>
        <end position="843"/>
    </location>
</feature>
<dbReference type="InterPro" id="IPR011989">
    <property type="entry name" value="ARM-like"/>
</dbReference>
<accession>A0A7M7PU15</accession>
<feature type="domain" description="TOG" evidence="2">
    <location>
        <begin position="34"/>
        <end position="259"/>
    </location>
</feature>
<feature type="domain" description="TOG" evidence="2">
    <location>
        <begin position="1456"/>
        <end position="1691"/>
    </location>
</feature>
<dbReference type="GO" id="GO:0005881">
    <property type="term" value="C:cytoplasmic microtubule"/>
    <property type="evidence" value="ECO:0000318"/>
    <property type="project" value="GO_Central"/>
</dbReference>
<dbReference type="OrthoDB" id="63891at2759"/>
<dbReference type="InterPro" id="IPR026003">
    <property type="entry name" value="Cohesin_HEAT"/>
</dbReference>
<dbReference type="PANTHER" id="PTHR21567:SF87">
    <property type="entry name" value="CRESCERIN-LIKE PROTEIN CHE-12"/>
    <property type="match status" value="1"/>
</dbReference>
<dbReference type="Pfam" id="PF12765">
    <property type="entry name" value="Cohesin_HEAT"/>
    <property type="match status" value="1"/>
</dbReference>
<feature type="domain" description="TOG" evidence="2">
    <location>
        <begin position="1745"/>
        <end position="1979"/>
    </location>
</feature>
<dbReference type="InterPro" id="IPR016024">
    <property type="entry name" value="ARM-type_fold"/>
</dbReference>
<proteinExistence type="predicted"/>
<dbReference type="OMA" id="DELCHAT"/>
<protein>
    <recommendedName>
        <fullName evidence="2">TOG domain-containing protein</fullName>
    </recommendedName>
</protein>
<feature type="region of interest" description="Disordered" evidence="1">
    <location>
        <begin position="249"/>
        <end position="299"/>
    </location>
</feature>
<dbReference type="InParanoid" id="A0A7M7PU15"/>
<feature type="region of interest" description="Disordered" evidence="1">
    <location>
        <begin position="824"/>
        <end position="871"/>
    </location>
</feature>
<feature type="region of interest" description="Disordered" evidence="1">
    <location>
        <begin position="1184"/>
        <end position="1457"/>
    </location>
</feature>
<reference evidence="3" key="2">
    <citation type="submission" date="2021-01" db="UniProtKB">
        <authorList>
            <consortium name="EnsemblMetazoa"/>
        </authorList>
    </citation>
    <scope>IDENTIFICATION</scope>
</reference>
<dbReference type="SMART" id="SM01349">
    <property type="entry name" value="TOG"/>
    <property type="match status" value="4"/>
</dbReference>
<feature type="compositionally biased region" description="Acidic residues" evidence="1">
    <location>
        <begin position="26"/>
        <end position="41"/>
    </location>
</feature>
<feature type="compositionally biased region" description="Low complexity" evidence="1">
    <location>
        <begin position="1415"/>
        <end position="1424"/>
    </location>
</feature>
<feature type="compositionally biased region" description="Basic and acidic residues" evidence="1">
    <location>
        <begin position="1233"/>
        <end position="1393"/>
    </location>
</feature>
<feature type="region of interest" description="Disordered" evidence="1">
    <location>
        <begin position="917"/>
        <end position="1085"/>
    </location>
</feature>
<feature type="compositionally biased region" description="Polar residues" evidence="1">
    <location>
        <begin position="1430"/>
        <end position="1440"/>
    </location>
</feature>
<sequence length="1979" mass="220184">MAGTVAKLPVYNFGQGEHRTVMNGSDADESGERDEREMDDDDDLFRQLQDSSYVQHREYILDELVSKVRRNGGKAPFKNPRTLFKGLALVMRDQEKNVRLKCIQFIMDLVPILKQELDACMMLIMLDLISSFSDAKVSIRKAAVQTLHMYMKHTTNIEQIFNSIVKYGLENEDPKIRAETAVSIPVLLTGEFANTDLSIVTRALARKFTDDTDLMVTAGVSLDRICSLVGEASFNSYIDSLPARIKSGYCKRTGRPDPSPRIPSEGYSTSGSLDWNSNRTTEPKTVPGDERRSRPKPNVEKQFGIVPQDVLDQLSDQEHWTERASGVQELKEIVVELKDISQLTPHMINFISFLCNLLDDSNFKVSLHTLEIFQELVLKFNQNIKPFVRHIVNALSKRLGDNKTVIRQANMKVMMQLMQSVGPKPVVHVVSELKNQRKSGVREEALNIVIAALLTFPSYDFDLPVICRTLSQCLNDQKRRVRQATLELFAALAQAMGPTRIGPLIDAVDQIEMKTEEEGVMKAVQARLARRQLPRLNENGLVEYASQTPSSAAAAGRTASSAGYDTEWILKATRNSSAKERAFTDPGIELSQPSPTRAKPPMSNAANPDSQPPKRFLSAGRGRSKLPWEEVRDARAGEDKEDGAGQKTTGKGRVQINSAPTQKREEPGIRRPPIKARNTWNGGEDVWDNARRSHNNLTDMGSDQGSGSASSGSYRQIHLDKLKRASLNTYPGRGRGSWEDEPHASGSHSAPVTERDLNLWKTFSFDGDNIFGGPDPFIGNTAVIPKKRGSPKQHPSQQHHHHQEDSEHLAHPALRQQLSYSEKYMPSVGASRSRNEEEREQRMNRKSLSNSWPDQGIGMDDGPSSSSNAGRKKMDLMLDSLHDFHAISQYDVPSPNKSNFPAGTSPISPIPLKATLARSAGRRGQGRAPLVPLEKTTSPRDDYDDWDSYQDTHRSDWTDTDVVPNRSSLDNIRGSAAKKRAEKMARGQDKSSGGSNRDLDDSGLFSLQSTGRLDFDDGTHNGAQTTYVKKKNQTGKKGSDSPFSSKPRIARSNSGKGSRRTAAGEQRQDGGSSSANLEFNPSGGVTFRDNATSDVSIIGHGFGNGRGIGHKDIDLSDNHVPAGKGQNSRDRKRTKGSILSPLSMASLQHPGGVDLDDNGALVGEDFAMVIGKGVFGNDANIVEYPRSNGGEKTMRRKESHEDGALPEVIGLQVRHDEDSPEENDLSMSLSKATMDRMARKQIEKKEELEQRKADRKAEKERADAERRTQEKEREVQRRVLEKEIDAQRKVMQEREREQQRLDFEKQQREKEKFKEERERQREERMREREEQKREREERLREDRERQRAEREEREHQKVERERIREEQQGKARERQREKLKQLELEGAMDHDDGGDLAINGAMLDSSRPNPPARVTAKPPAAATPPKKKNSGISVTKNSSGPPAVTSPPGNDVQSREMKPVNNVDVAVKDCFRLIGHEDWEIKLDGLFIIQRLAIFHSNDLGGQLHAMVVAVLNEVKNLRSTVARAALSTLGDMFTSFKTSMDKDLDPICRILLPKAGESNAFIREDVDKALDAMVKNANPQRVLGALITAGASHKSAMVRKTTSVFLDAVVERMGPGRILSGVKDVTDKILPVTAQLALDNGQETRYYARKMFFNLMHHEDFDRLIEKHVPAKNLKRIRDILENLKNKGLGDVPSDTSSAKARRSNPGSRANSGSQSYSRDRNEYSEVDGTPPSSVKKGKRSGGGARGEENETIKSLCEGLGASDWMSRLQAIERLQSMCETNQDLVDGSLVKIFDKFISRLSDSNSKVNIAALTTMKDIVPRLGESLPAVVNNLVPILVQNLAAKNPSISQTSNDILDLILEHVDMLVLVQPYSNATQYGNVRARPAMVEKLSYLVTKVYPRKQQTVVRNVLPVLWYLLGNMTGSGAVPGGSGNLRSATAVLASSLHDQMGEGLLQHAQNLPPRSVKTLKELIDEETT</sequence>
<dbReference type="Pfam" id="PF12348">
    <property type="entry name" value="CLASP_N"/>
    <property type="match status" value="1"/>
</dbReference>
<evidence type="ECO:0000259" key="2">
    <source>
        <dbReference type="SMART" id="SM01349"/>
    </source>
</evidence>
<dbReference type="EnsemblMetazoa" id="XM_030999675">
    <property type="protein sequence ID" value="XP_030855535"/>
    <property type="gene ID" value="LOC580217"/>
</dbReference>
<evidence type="ECO:0000256" key="1">
    <source>
        <dbReference type="SAM" id="MobiDB-lite"/>
    </source>
</evidence>
<feature type="compositionally biased region" description="Basic and acidic residues" evidence="1">
    <location>
        <begin position="626"/>
        <end position="644"/>
    </location>
</feature>
<feature type="region of interest" description="Disordered" evidence="1">
    <location>
        <begin position="1687"/>
        <end position="1751"/>
    </location>
</feature>
<dbReference type="PANTHER" id="PTHR21567">
    <property type="entry name" value="CLASP"/>
    <property type="match status" value="1"/>
</dbReference>
<feature type="region of interest" description="Disordered" evidence="1">
    <location>
        <begin position="1110"/>
        <end position="1135"/>
    </location>
</feature>
<feature type="compositionally biased region" description="Basic and acidic residues" evidence="1">
    <location>
        <begin position="1192"/>
        <end position="1203"/>
    </location>
</feature>
<dbReference type="Gene3D" id="1.25.10.10">
    <property type="entry name" value="Leucine-rich Repeat Variant"/>
    <property type="match status" value="4"/>
</dbReference>
<feature type="compositionally biased region" description="Polar residues" evidence="1">
    <location>
        <begin position="1069"/>
        <end position="1079"/>
    </location>
</feature>
<feature type="compositionally biased region" description="Low complexity" evidence="1">
    <location>
        <begin position="701"/>
        <end position="713"/>
    </location>
</feature>
<dbReference type="SUPFAM" id="SSF48371">
    <property type="entry name" value="ARM repeat"/>
    <property type="match status" value="2"/>
</dbReference>
<dbReference type="GeneID" id="580217"/>
<dbReference type="InterPro" id="IPR024395">
    <property type="entry name" value="CLASP_N_dom"/>
</dbReference>
<dbReference type="GO" id="GO:0000226">
    <property type="term" value="P:microtubule cytoskeleton organization"/>
    <property type="evidence" value="ECO:0000318"/>
    <property type="project" value="GO_Central"/>
</dbReference>
<dbReference type="InterPro" id="IPR034085">
    <property type="entry name" value="TOG"/>
</dbReference>
<feature type="region of interest" description="Disordered" evidence="1">
    <location>
        <begin position="776"/>
        <end position="809"/>
    </location>
</feature>
<name>A0A7M7PU15_STRPU</name>
<evidence type="ECO:0000313" key="4">
    <source>
        <dbReference type="Proteomes" id="UP000007110"/>
    </source>
</evidence>